<evidence type="ECO:0000313" key="4">
    <source>
        <dbReference type="Proteomes" id="UP000549394"/>
    </source>
</evidence>
<keyword evidence="1" id="KW-0175">Coiled coil</keyword>
<feature type="region of interest" description="Disordered" evidence="2">
    <location>
        <begin position="40"/>
        <end position="69"/>
    </location>
</feature>
<evidence type="ECO:0000313" key="3">
    <source>
        <dbReference type="EMBL" id="CAD5110945.1"/>
    </source>
</evidence>
<accession>A0A7I8V4D3</accession>
<dbReference type="GO" id="GO:0005814">
    <property type="term" value="C:centriole"/>
    <property type="evidence" value="ECO:0007669"/>
    <property type="project" value="TreeGrafter"/>
</dbReference>
<dbReference type="GO" id="GO:1901673">
    <property type="term" value="P:regulation of mitotic spindle assembly"/>
    <property type="evidence" value="ECO:0007669"/>
    <property type="project" value="TreeGrafter"/>
</dbReference>
<keyword evidence="4" id="KW-1185">Reference proteome</keyword>
<dbReference type="Proteomes" id="UP000549394">
    <property type="component" value="Unassembled WGS sequence"/>
</dbReference>
<evidence type="ECO:0000256" key="2">
    <source>
        <dbReference type="SAM" id="MobiDB-lite"/>
    </source>
</evidence>
<sequence>MVQHSPSKTEYRRAFRPRLQPETYVSLSDYRICRRLKESSHNSDVFHWQSSEDEDETPSMTPRPSTAPVHIFRHEKLVEKFKKKQKDELKVNLKSIERATNTNSNAKTRYEEKEIQTSNRTLTNGSEGAISEKSKKKIGYKFKKVPKYVPKPSSAPTKSLSTKPKIQSKPFIAYGYKDSELETGRKKTYNVLASDQIYDSALRAQKRRQAVIHDNEQQEKDIPLWERRQKALFNDRRNIFCRESQLQKARLARQTSAWDTEYRSKFIGFPPEEFDRKLEALKAVRRSAEY</sequence>
<dbReference type="GO" id="GO:0036064">
    <property type="term" value="C:ciliary basal body"/>
    <property type="evidence" value="ECO:0007669"/>
    <property type="project" value="TreeGrafter"/>
</dbReference>
<dbReference type="InterPro" id="IPR029774">
    <property type="entry name" value="CSAP"/>
</dbReference>
<dbReference type="GO" id="GO:0005819">
    <property type="term" value="C:spindle"/>
    <property type="evidence" value="ECO:0007669"/>
    <property type="project" value="TreeGrafter"/>
</dbReference>
<feature type="coiled-coil region" evidence="1">
    <location>
        <begin position="79"/>
        <end position="116"/>
    </location>
</feature>
<organism evidence="3 4">
    <name type="scientific">Dimorphilus gyrociliatus</name>
    <dbReference type="NCBI Taxonomy" id="2664684"/>
    <lineage>
        <taxon>Eukaryota</taxon>
        <taxon>Metazoa</taxon>
        <taxon>Spiralia</taxon>
        <taxon>Lophotrochozoa</taxon>
        <taxon>Annelida</taxon>
        <taxon>Polychaeta</taxon>
        <taxon>Polychaeta incertae sedis</taxon>
        <taxon>Dinophilidae</taxon>
        <taxon>Dimorphilus</taxon>
    </lineage>
</organism>
<dbReference type="PANTHER" id="PTHR31022">
    <property type="entry name" value="CENTRIOLE, CILIA AND SPINDLE-ASSOCIATED PROTEIN"/>
    <property type="match status" value="1"/>
</dbReference>
<comment type="caution">
    <text evidence="3">The sequence shown here is derived from an EMBL/GenBank/DDBJ whole genome shotgun (WGS) entry which is preliminary data.</text>
</comment>
<dbReference type="PANTHER" id="PTHR31022:SF4">
    <property type="entry name" value="CENTRIOLE, CILIA AND SPINDLE-ASSOCIATED PROTEIN"/>
    <property type="match status" value="1"/>
</dbReference>
<protein>
    <submittedName>
        <fullName evidence="3">DgyrCDS301</fullName>
    </submittedName>
</protein>
<reference evidence="3 4" key="1">
    <citation type="submission" date="2020-08" db="EMBL/GenBank/DDBJ databases">
        <authorList>
            <person name="Hejnol A."/>
        </authorList>
    </citation>
    <scope>NUCLEOTIDE SEQUENCE [LARGE SCALE GENOMIC DNA]</scope>
</reference>
<dbReference type="AlphaFoldDB" id="A0A7I8V4D3"/>
<dbReference type="GO" id="GO:0035869">
    <property type="term" value="C:ciliary transition zone"/>
    <property type="evidence" value="ECO:0007669"/>
    <property type="project" value="TreeGrafter"/>
</dbReference>
<gene>
    <name evidence="3" type="ORF">DGYR_LOCUS299</name>
</gene>
<proteinExistence type="predicted"/>
<dbReference type="Pfam" id="PF15748">
    <property type="entry name" value="CCSAP"/>
    <property type="match status" value="1"/>
</dbReference>
<dbReference type="EMBL" id="CAJFCJ010000001">
    <property type="protein sequence ID" value="CAD5110945.1"/>
    <property type="molecule type" value="Genomic_DNA"/>
</dbReference>
<evidence type="ECO:0000256" key="1">
    <source>
        <dbReference type="SAM" id="Coils"/>
    </source>
</evidence>
<name>A0A7I8V4D3_9ANNE</name>
<dbReference type="GO" id="GO:0008017">
    <property type="term" value="F:microtubule binding"/>
    <property type="evidence" value="ECO:0007669"/>
    <property type="project" value="TreeGrafter"/>
</dbReference>